<dbReference type="EMBL" id="CAJVPZ010029597">
    <property type="protein sequence ID" value="CAG8734585.1"/>
    <property type="molecule type" value="Genomic_DNA"/>
</dbReference>
<name>A0A9N9IG25_9GLOM</name>
<sequence>FDEALETYGVKYIKQNITSNLADQQTMMSKIKAAQNSLWSLITKLSSAFDHPHPATHYLFEDASEISENGIKNILFFYKSGKSCFLQVLNQDVYKTEHRDTSKHDIPEIHQTSSSFKVPKQCRTTTKKEKNILAQLWKGEEKLTETKVTNIQTQLPDWTEERIKHKDAILAVLLPAPVTALMIKAFFAQIFCNNQKQGLTVHSIGLNMWVCLENPLLIGHDVLI</sequence>
<dbReference type="Proteomes" id="UP000789396">
    <property type="component" value="Unassembled WGS sequence"/>
</dbReference>
<comment type="caution">
    <text evidence="1">The sequence shown here is derived from an EMBL/GenBank/DDBJ whole genome shotgun (WGS) entry which is preliminary data.</text>
</comment>
<feature type="non-terminal residue" evidence="1">
    <location>
        <position position="224"/>
    </location>
</feature>
<organism evidence="1 2">
    <name type="scientific">Racocetra fulgida</name>
    <dbReference type="NCBI Taxonomy" id="60492"/>
    <lineage>
        <taxon>Eukaryota</taxon>
        <taxon>Fungi</taxon>
        <taxon>Fungi incertae sedis</taxon>
        <taxon>Mucoromycota</taxon>
        <taxon>Glomeromycotina</taxon>
        <taxon>Glomeromycetes</taxon>
        <taxon>Diversisporales</taxon>
        <taxon>Gigasporaceae</taxon>
        <taxon>Racocetra</taxon>
    </lineage>
</organism>
<dbReference type="AlphaFoldDB" id="A0A9N9IG25"/>
<keyword evidence="2" id="KW-1185">Reference proteome</keyword>
<gene>
    <name evidence="1" type="ORF">RFULGI_LOCUS12396</name>
</gene>
<evidence type="ECO:0000313" key="2">
    <source>
        <dbReference type="Proteomes" id="UP000789396"/>
    </source>
</evidence>
<feature type="non-terminal residue" evidence="1">
    <location>
        <position position="1"/>
    </location>
</feature>
<reference evidence="1" key="1">
    <citation type="submission" date="2021-06" db="EMBL/GenBank/DDBJ databases">
        <authorList>
            <person name="Kallberg Y."/>
            <person name="Tangrot J."/>
            <person name="Rosling A."/>
        </authorList>
    </citation>
    <scope>NUCLEOTIDE SEQUENCE</scope>
    <source>
        <strain evidence="1">IN212</strain>
    </source>
</reference>
<proteinExistence type="predicted"/>
<dbReference type="OrthoDB" id="2383622at2759"/>
<evidence type="ECO:0000313" key="1">
    <source>
        <dbReference type="EMBL" id="CAG8734585.1"/>
    </source>
</evidence>
<protein>
    <submittedName>
        <fullName evidence="1">1800_t:CDS:1</fullName>
    </submittedName>
</protein>
<accession>A0A9N9IG25</accession>